<proteinExistence type="predicted"/>
<dbReference type="Proteomes" id="UP000578091">
    <property type="component" value="Unassembled WGS sequence"/>
</dbReference>
<feature type="compositionally biased region" description="Polar residues" evidence="1">
    <location>
        <begin position="1"/>
        <end position="22"/>
    </location>
</feature>
<dbReference type="EMBL" id="JACCKA010000049">
    <property type="protein sequence ID" value="NZA26153.1"/>
    <property type="molecule type" value="Genomic_DNA"/>
</dbReference>
<protein>
    <submittedName>
        <fullName evidence="2">Uncharacterized protein</fullName>
    </submittedName>
</protein>
<feature type="region of interest" description="Disordered" evidence="1">
    <location>
        <begin position="1"/>
        <end position="37"/>
    </location>
</feature>
<dbReference type="RefSeq" id="WP_180677948.1">
    <property type="nucleotide sequence ID" value="NZ_JACCKA010000049.1"/>
</dbReference>
<sequence length="51" mass="5284">MNALAVQSSSRPHSARQPQARSAGTGYGRSSGYASPRSYAAASLAARFRVA</sequence>
<keyword evidence="3" id="KW-1185">Reference proteome</keyword>
<reference evidence="2 3" key="1">
    <citation type="submission" date="2020-07" db="EMBL/GenBank/DDBJ databases">
        <title>Luteimonas sp. SJ-92.</title>
        <authorList>
            <person name="Huang X.-X."/>
            <person name="Xu L."/>
            <person name="Sun J.-Q."/>
        </authorList>
    </citation>
    <scope>NUCLEOTIDE SEQUENCE [LARGE SCALE GENOMIC DNA]</scope>
    <source>
        <strain evidence="2 3">SJ-92</strain>
    </source>
</reference>
<evidence type="ECO:0000256" key="1">
    <source>
        <dbReference type="SAM" id="MobiDB-lite"/>
    </source>
</evidence>
<feature type="compositionally biased region" description="Low complexity" evidence="1">
    <location>
        <begin position="28"/>
        <end position="37"/>
    </location>
</feature>
<organism evidence="2 3">
    <name type="scientific">Luteimonas salinisoli</name>
    <dbReference type="NCBI Taxonomy" id="2752307"/>
    <lineage>
        <taxon>Bacteria</taxon>
        <taxon>Pseudomonadati</taxon>
        <taxon>Pseudomonadota</taxon>
        <taxon>Gammaproteobacteria</taxon>
        <taxon>Lysobacterales</taxon>
        <taxon>Lysobacteraceae</taxon>
        <taxon>Luteimonas</taxon>
    </lineage>
</organism>
<comment type="caution">
    <text evidence="2">The sequence shown here is derived from an EMBL/GenBank/DDBJ whole genome shotgun (WGS) entry which is preliminary data.</text>
</comment>
<gene>
    <name evidence="2" type="ORF">H0E84_07120</name>
</gene>
<dbReference type="AlphaFoldDB" id="A0A853JAE2"/>
<accession>A0A853JAE2</accession>
<evidence type="ECO:0000313" key="3">
    <source>
        <dbReference type="Proteomes" id="UP000578091"/>
    </source>
</evidence>
<evidence type="ECO:0000313" key="2">
    <source>
        <dbReference type="EMBL" id="NZA26153.1"/>
    </source>
</evidence>
<name>A0A853JAE2_9GAMM</name>